<proteinExistence type="predicted"/>
<dbReference type="InterPro" id="IPR036514">
    <property type="entry name" value="SGNH_hydro_sf"/>
</dbReference>
<evidence type="ECO:0000313" key="3">
    <source>
        <dbReference type="Proteomes" id="UP001474120"/>
    </source>
</evidence>
<gene>
    <name evidence="2" type="ORF">AABB81_06990</name>
</gene>
<dbReference type="PANTHER" id="PTHR30383">
    <property type="entry name" value="THIOESTERASE 1/PROTEASE 1/LYSOPHOSPHOLIPASE L1"/>
    <property type="match status" value="1"/>
</dbReference>
<dbReference type="Gene3D" id="3.40.50.1110">
    <property type="entry name" value="SGNH hydrolase"/>
    <property type="match status" value="1"/>
</dbReference>
<dbReference type="EMBL" id="JBCDNA010000001">
    <property type="protein sequence ID" value="MEL4455636.1"/>
    <property type="molecule type" value="Genomic_DNA"/>
</dbReference>
<organism evidence="2 3">
    <name type="scientific">Lutimonas vermicola</name>
    <dbReference type="NCBI Taxonomy" id="414288"/>
    <lineage>
        <taxon>Bacteria</taxon>
        <taxon>Pseudomonadati</taxon>
        <taxon>Bacteroidota</taxon>
        <taxon>Flavobacteriia</taxon>
        <taxon>Flavobacteriales</taxon>
        <taxon>Flavobacteriaceae</taxon>
        <taxon>Lutimonas</taxon>
    </lineage>
</organism>
<feature type="domain" description="SGNH hydrolase-type esterase" evidence="1">
    <location>
        <begin position="51"/>
        <end position="214"/>
    </location>
</feature>
<dbReference type="InterPro" id="IPR051532">
    <property type="entry name" value="Ester_Hydrolysis_Enzymes"/>
</dbReference>
<keyword evidence="3" id="KW-1185">Reference proteome</keyword>
<accession>A0ABU9L2P6</accession>
<dbReference type="Proteomes" id="UP001474120">
    <property type="component" value="Unassembled WGS sequence"/>
</dbReference>
<dbReference type="RefSeq" id="WP_342159505.1">
    <property type="nucleotide sequence ID" value="NZ_JBCDNA010000001.1"/>
</dbReference>
<comment type="caution">
    <text evidence="2">The sequence shown here is derived from an EMBL/GenBank/DDBJ whole genome shotgun (WGS) entry which is preliminary data.</text>
</comment>
<dbReference type="PANTHER" id="PTHR30383:SF24">
    <property type="entry name" value="THIOESTERASE 1_PROTEASE 1_LYSOPHOSPHOLIPASE L1"/>
    <property type="match status" value="1"/>
</dbReference>
<evidence type="ECO:0000313" key="2">
    <source>
        <dbReference type="EMBL" id="MEL4455636.1"/>
    </source>
</evidence>
<dbReference type="SUPFAM" id="SSF52266">
    <property type="entry name" value="SGNH hydrolase"/>
    <property type="match status" value="1"/>
</dbReference>
<protein>
    <submittedName>
        <fullName evidence="2">Arylesterase</fullName>
    </submittedName>
</protein>
<dbReference type="PROSITE" id="PS51257">
    <property type="entry name" value="PROKAR_LIPOPROTEIN"/>
    <property type="match status" value="1"/>
</dbReference>
<dbReference type="InterPro" id="IPR013830">
    <property type="entry name" value="SGNH_hydro"/>
</dbReference>
<dbReference type="Pfam" id="PF13472">
    <property type="entry name" value="Lipase_GDSL_2"/>
    <property type="match status" value="1"/>
</dbReference>
<evidence type="ECO:0000259" key="1">
    <source>
        <dbReference type="Pfam" id="PF13472"/>
    </source>
</evidence>
<sequence length="227" mass="25238">MSDMLKFCYLSLCILFLSCDGVESKKNDTKQTLIPAIEEQEDISTQKTILFFGNSLTAGMGLEVEDAFPALIQRRLDSLSLNYKVINAGLSGETTASGKNRLSWVLKQKVDIFVLELGANDGLRGIPLDETRKNLQEIIDAVRRYNPKVKIVLTGMQIPPNMGQDYTGEFKLIFPQLAEKNNIDLVPFLLKDVAGIPDLNQADGIHPTVEGQKILADNIWEILKSLV</sequence>
<dbReference type="CDD" id="cd01822">
    <property type="entry name" value="Lysophospholipase_L1_like"/>
    <property type="match status" value="1"/>
</dbReference>
<name>A0ABU9L2P6_9FLAO</name>
<reference evidence="2 3" key="1">
    <citation type="submission" date="2024-04" db="EMBL/GenBank/DDBJ databases">
        <title>whole genome sequencing of Lutimonas vermicola strain IMCC1616.</title>
        <authorList>
            <person name="Bae S.S."/>
        </authorList>
    </citation>
    <scope>NUCLEOTIDE SEQUENCE [LARGE SCALE GENOMIC DNA]</scope>
    <source>
        <strain evidence="2 3">IMCC1616</strain>
    </source>
</reference>